<protein>
    <submittedName>
        <fullName evidence="2">Uncharacterized protein</fullName>
    </submittedName>
</protein>
<keyword evidence="3" id="KW-1185">Reference proteome</keyword>
<keyword evidence="1" id="KW-0472">Membrane</keyword>
<comment type="caution">
    <text evidence="2">The sequence shown here is derived from an EMBL/GenBank/DDBJ whole genome shotgun (WGS) entry which is preliminary data.</text>
</comment>
<accession>A0ABW3J9Q8</accession>
<organism evidence="2 3">
    <name type="scientific">Methyloligella solikamskensis</name>
    <dbReference type="NCBI Taxonomy" id="1177756"/>
    <lineage>
        <taxon>Bacteria</taxon>
        <taxon>Pseudomonadati</taxon>
        <taxon>Pseudomonadota</taxon>
        <taxon>Alphaproteobacteria</taxon>
        <taxon>Hyphomicrobiales</taxon>
        <taxon>Hyphomicrobiaceae</taxon>
        <taxon>Methyloligella</taxon>
    </lineage>
</organism>
<keyword evidence="1" id="KW-0812">Transmembrane</keyword>
<dbReference type="Proteomes" id="UP001597102">
    <property type="component" value="Unassembled WGS sequence"/>
</dbReference>
<feature type="transmembrane region" description="Helical" evidence="1">
    <location>
        <begin position="6"/>
        <end position="28"/>
    </location>
</feature>
<evidence type="ECO:0000313" key="2">
    <source>
        <dbReference type="EMBL" id="MFD0987049.1"/>
    </source>
</evidence>
<keyword evidence="1" id="KW-1133">Transmembrane helix</keyword>
<dbReference type="RefSeq" id="WP_379088320.1">
    <property type="nucleotide sequence ID" value="NZ_JBHTJO010000001.1"/>
</dbReference>
<reference evidence="3" key="1">
    <citation type="journal article" date="2019" name="Int. J. Syst. Evol. Microbiol.">
        <title>The Global Catalogue of Microorganisms (GCM) 10K type strain sequencing project: providing services to taxonomists for standard genome sequencing and annotation.</title>
        <authorList>
            <consortium name="The Broad Institute Genomics Platform"/>
            <consortium name="The Broad Institute Genome Sequencing Center for Infectious Disease"/>
            <person name="Wu L."/>
            <person name="Ma J."/>
        </authorList>
    </citation>
    <scope>NUCLEOTIDE SEQUENCE [LARGE SCALE GENOMIC DNA]</scope>
    <source>
        <strain evidence="3">CCUG 61697</strain>
    </source>
</reference>
<evidence type="ECO:0000313" key="3">
    <source>
        <dbReference type="Proteomes" id="UP001597102"/>
    </source>
</evidence>
<dbReference type="EMBL" id="JBHTJO010000001">
    <property type="protein sequence ID" value="MFD0987049.1"/>
    <property type="molecule type" value="Genomic_DNA"/>
</dbReference>
<evidence type="ECO:0000256" key="1">
    <source>
        <dbReference type="SAM" id="Phobius"/>
    </source>
</evidence>
<proteinExistence type="predicted"/>
<sequence>MIGFNQTVLLGLTMASITALFGIGLALIEKSFLIASPKLGSSSGAFD</sequence>
<gene>
    <name evidence="2" type="ORF">ACFQ2F_08040</name>
</gene>
<name>A0ABW3J9Q8_9HYPH</name>